<accession>A0ABX0DEU0</accession>
<keyword evidence="2" id="KW-0418">Kinase</keyword>
<evidence type="ECO:0000313" key="8">
    <source>
        <dbReference type="EMBL" id="NGN84246.1"/>
    </source>
</evidence>
<keyword evidence="3" id="KW-0902">Two-component regulatory system</keyword>
<evidence type="ECO:0000313" key="9">
    <source>
        <dbReference type="Proteomes" id="UP000479226"/>
    </source>
</evidence>
<keyword evidence="1" id="KW-0808">Transferase</keyword>
<evidence type="ECO:0000256" key="5">
    <source>
        <dbReference type="SAM" id="Phobius"/>
    </source>
</evidence>
<dbReference type="RefSeq" id="WP_165182477.1">
    <property type="nucleotide sequence ID" value="NZ_JAAKZI010000021.1"/>
</dbReference>
<proteinExistence type="predicted"/>
<evidence type="ECO:0000259" key="7">
    <source>
        <dbReference type="Pfam" id="PF04024"/>
    </source>
</evidence>
<gene>
    <name evidence="8" type="ORF">G6N77_12375</name>
</gene>
<dbReference type="InterPro" id="IPR036890">
    <property type="entry name" value="HATPase_C_sf"/>
</dbReference>
<keyword evidence="5" id="KW-0812">Transmembrane</keyword>
<feature type="region of interest" description="Disordered" evidence="4">
    <location>
        <begin position="406"/>
        <end position="447"/>
    </location>
</feature>
<dbReference type="Gene3D" id="3.30.565.10">
    <property type="entry name" value="Histidine kinase-like ATPase, C-terminal domain"/>
    <property type="match status" value="1"/>
</dbReference>
<feature type="transmembrane region" description="Helical" evidence="5">
    <location>
        <begin position="182"/>
        <end position="201"/>
    </location>
</feature>
<feature type="compositionally biased region" description="Low complexity" evidence="4">
    <location>
        <begin position="426"/>
        <end position="440"/>
    </location>
</feature>
<evidence type="ECO:0000256" key="2">
    <source>
        <dbReference type="ARBA" id="ARBA00022777"/>
    </source>
</evidence>
<dbReference type="Pfam" id="PF04024">
    <property type="entry name" value="PspC"/>
    <property type="match status" value="1"/>
</dbReference>
<dbReference type="SUPFAM" id="SSF55874">
    <property type="entry name" value="ATPase domain of HSP90 chaperone/DNA topoisomerase II/histidine kinase"/>
    <property type="match status" value="1"/>
</dbReference>
<keyword evidence="5" id="KW-0472">Membrane</keyword>
<evidence type="ECO:0000259" key="6">
    <source>
        <dbReference type="Pfam" id="PF02518"/>
    </source>
</evidence>
<feature type="transmembrane region" description="Helical" evidence="5">
    <location>
        <begin position="118"/>
        <end position="138"/>
    </location>
</feature>
<feature type="domain" description="Phage shock protein PspC N-terminal" evidence="7">
    <location>
        <begin position="4"/>
        <end position="58"/>
    </location>
</feature>
<sequence>MSAKMYRSTDRVVAGVCAGLAEHLGLRVGTVRAIMAGSCFLFGAGVVFYAWLWILVPLAGDDAASGAPQLADDGGPRLRLFRPAPPAEPAPAELGAGGPAQPRGDRARPGFSVGAREILVGGALVVAAVLLFSARAGVNLNLGTIIPLGVIAAGAVLAWMQLDATRRVGLLNAAKMDTPWSVARFVAGLILVVAGVLIIVTGSGSWALVWASVVASVAVLAGVGLVLAPWALKFWRDLQAERAGRIRETQRAEIAAHLHDSVLQTLALIQKRADSPQDVSRLARAQERELRSWIYQDAGQDTGRLVAGIKAVCAEVEDLHGLPVELVTVGDAELGEPMRALVQATREAVLNGVRHGGTPVSVYVEAAPSGVDVFVKDRGPGFDPGAVPPDRLGVRESVVGRMQRNGGSAEIISSPDGTEVRLHLPGGPAQAAAATGTARNTDAEEAK</sequence>
<feature type="domain" description="Histidine kinase/HSP90-like ATPase" evidence="6">
    <location>
        <begin position="340"/>
        <end position="425"/>
    </location>
</feature>
<dbReference type="EMBL" id="JAAKZI010000021">
    <property type="protein sequence ID" value="NGN84246.1"/>
    <property type="molecule type" value="Genomic_DNA"/>
</dbReference>
<dbReference type="Pfam" id="PF02518">
    <property type="entry name" value="HATPase_c"/>
    <property type="match status" value="1"/>
</dbReference>
<dbReference type="Proteomes" id="UP000479226">
    <property type="component" value="Unassembled WGS sequence"/>
</dbReference>
<keyword evidence="5" id="KW-1133">Transmembrane helix</keyword>
<dbReference type="InterPro" id="IPR003594">
    <property type="entry name" value="HATPase_dom"/>
</dbReference>
<reference evidence="8 9" key="1">
    <citation type="submission" date="2020-02" db="EMBL/GenBank/DDBJ databases">
        <title>Genome sequence of the type strain DSM 27180 of Arthrobacter silviterrae.</title>
        <authorList>
            <person name="Gao J."/>
            <person name="Sun J."/>
        </authorList>
    </citation>
    <scope>NUCLEOTIDE SEQUENCE [LARGE SCALE GENOMIC DNA]</scope>
    <source>
        <strain evidence="8 9">DSM 27180</strain>
    </source>
</reference>
<protein>
    <submittedName>
        <fullName evidence="8">PspC domain-containing protein</fullName>
    </submittedName>
</protein>
<dbReference type="InterPro" id="IPR007168">
    <property type="entry name" value="Phageshock_PspC_N"/>
</dbReference>
<keyword evidence="9" id="KW-1185">Reference proteome</keyword>
<comment type="caution">
    <text evidence="8">The sequence shown here is derived from an EMBL/GenBank/DDBJ whole genome shotgun (WGS) entry which is preliminary data.</text>
</comment>
<name>A0ABX0DEU0_9MICC</name>
<evidence type="ECO:0000256" key="3">
    <source>
        <dbReference type="ARBA" id="ARBA00023012"/>
    </source>
</evidence>
<organism evidence="8 9">
    <name type="scientific">Arthrobacter silviterrae</name>
    <dbReference type="NCBI Taxonomy" id="2026658"/>
    <lineage>
        <taxon>Bacteria</taxon>
        <taxon>Bacillati</taxon>
        <taxon>Actinomycetota</taxon>
        <taxon>Actinomycetes</taxon>
        <taxon>Micrococcales</taxon>
        <taxon>Micrococcaceae</taxon>
        <taxon>Arthrobacter</taxon>
    </lineage>
</organism>
<dbReference type="PANTHER" id="PTHR24421">
    <property type="entry name" value="NITRATE/NITRITE SENSOR PROTEIN NARX-RELATED"/>
    <property type="match status" value="1"/>
</dbReference>
<dbReference type="InterPro" id="IPR050482">
    <property type="entry name" value="Sensor_HK_TwoCompSys"/>
</dbReference>
<feature type="transmembrane region" description="Helical" evidence="5">
    <location>
        <begin position="144"/>
        <end position="162"/>
    </location>
</feature>
<evidence type="ECO:0000256" key="1">
    <source>
        <dbReference type="ARBA" id="ARBA00022679"/>
    </source>
</evidence>
<evidence type="ECO:0000256" key="4">
    <source>
        <dbReference type="SAM" id="MobiDB-lite"/>
    </source>
</evidence>
<feature type="transmembrane region" description="Helical" evidence="5">
    <location>
        <begin position="207"/>
        <end position="232"/>
    </location>
</feature>
<dbReference type="PANTHER" id="PTHR24421:SF61">
    <property type="entry name" value="OXYGEN SENSOR HISTIDINE KINASE NREB"/>
    <property type="match status" value="1"/>
</dbReference>
<feature type="region of interest" description="Disordered" evidence="4">
    <location>
        <begin position="88"/>
        <end position="107"/>
    </location>
</feature>
<feature type="transmembrane region" description="Helical" evidence="5">
    <location>
        <begin position="35"/>
        <end position="56"/>
    </location>
</feature>